<protein>
    <submittedName>
        <fullName evidence="1">Uncharacterized protein</fullName>
    </submittedName>
</protein>
<evidence type="ECO:0000313" key="1">
    <source>
        <dbReference type="EMBL" id="RQJ65545.1"/>
    </source>
</evidence>
<reference evidence="1 2" key="1">
    <citation type="submission" date="2017-09" db="EMBL/GenBank/DDBJ databases">
        <title>Phenotypic and genotypic characterization of Colombian isolates of Neisseria meningitidis recovered from invasive disease.</title>
        <authorList>
            <person name="Duarte C."/>
            <person name="Gabastou J.M."/>
            <person name="Moreno J."/>
        </authorList>
    </citation>
    <scope>NUCLEOTIDE SEQUENCE [LARGE SCALE GENOMIC DNA]</scope>
    <source>
        <strain evidence="1 2">INS-Nm1124</strain>
    </source>
</reference>
<dbReference type="Proteomes" id="UP000283829">
    <property type="component" value="Unassembled WGS sequence"/>
</dbReference>
<dbReference type="AlphaFoldDB" id="A0A425B903"/>
<accession>A0A425B903</accession>
<name>A0A425B903_NEIME</name>
<organism evidence="1 2">
    <name type="scientific">Neisseria meningitidis</name>
    <dbReference type="NCBI Taxonomy" id="487"/>
    <lineage>
        <taxon>Bacteria</taxon>
        <taxon>Pseudomonadati</taxon>
        <taxon>Pseudomonadota</taxon>
        <taxon>Betaproteobacteria</taxon>
        <taxon>Neisseriales</taxon>
        <taxon>Neisseriaceae</taxon>
        <taxon>Neisseria</taxon>
    </lineage>
</organism>
<proteinExistence type="predicted"/>
<dbReference type="EMBL" id="NWXB01000017">
    <property type="protein sequence ID" value="RQJ65545.1"/>
    <property type="molecule type" value="Genomic_DNA"/>
</dbReference>
<comment type="caution">
    <text evidence="1">The sequence shown here is derived from an EMBL/GenBank/DDBJ whole genome shotgun (WGS) entry which is preliminary data.</text>
</comment>
<sequence>MFQTALPDTGVIAGMAASVFIGTCPILCPYGGFKQGFPLRRFGLPCLNLLRLNAFPFCL</sequence>
<gene>
    <name evidence="1" type="ORF">COI09_08655</name>
</gene>
<evidence type="ECO:0000313" key="2">
    <source>
        <dbReference type="Proteomes" id="UP000283829"/>
    </source>
</evidence>